<organism evidence="3 4">
    <name type="scientific">Amycolatopsis methanolica 239</name>
    <dbReference type="NCBI Taxonomy" id="1068978"/>
    <lineage>
        <taxon>Bacteria</taxon>
        <taxon>Bacillati</taxon>
        <taxon>Actinomycetota</taxon>
        <taxon>Actinomycetes</taxon>
        <taxon>Pseudonocardiales</taxon>
        <taxon>Pseudonocardiaceae</taxon>
        <taxon>Amycolatopsis</taxon>
        <taxon>Amycolatopsis methanolica group</taxon>
    </lineage>
</organism>
<dbReference type="eggNOG" id="COG3467">
    <property type="taxonomic scope" value="Bacteria"/>
</dbReference>
<keyword evidence="1" id="KW-0560">Oxidoreductase</keyword>
<feature type="domain" description="Pyridoxamine 5'-phosphate oxidase N-terminal" evidence="2">
    <location>
        <begin position="35"/>
        <end position="143"/>
    </location>
</feature>
<dbReference type="GO" id="GO:0005829">
    <property type="term" value="C:cytosol"/>
    <property type="evidence" value="ECO:0007669"/>
    <property type="project" value="TreeGrafter"/>
</dbReference>
<dbReference type="GO" id="GO:0016627">
    <property type="term" value="F:oxidoreductase activity, acting on the CH-CH group of donors"/>
    <property type="evidence" value="ECO:0007669"/>
    <property type="project" value="TreeGrafter"/>
</dbReference>
<dbReference type="PANTHER" id="PTHR35176">
    <property type="entry name" value="HEME OXYGENASE HI_0854-RELATED"/>
    <property type="match status" value="1"/>
</dbReference>
<proteinExistence type="predicted"/>
<dbReference type="InterPro" id="IPR011576">
    <property type="entry name" value="Pyridox_Oxase_N"/>
</dbReference>
<dbReference type="HOGENOM" id="CLU_115408_1_0_11"/>
<evidence type="ECO:0000256" key="1">
    <source>
        <dbReference type="ARBA" id="ARBA00023002"/>
    </source>
</evidence>
<dbReference type="AlphaFoldDB" id="A0A076MW15"/>
<accession>A0A076MW15</accession>
<dbReference type="OrthoDB" id="157302at2"/>
<evidence type="ECO:0000313" key="4">
    <source>
        <dbReference type="Proteomes" id="UP000062973"/>
    </source>
</evidence>
<keyword evidence="4" id="KW-1185">Reference proteome</keyword>
<dbReference type="Pfam" id="PF01243">
    <property type="entry name" value="PNPOx_N"/>
    <property type="match status" value="1"/>
</dbReference>
<name>A0A076MW15_AMYME</name>
<dbReference type="EMBL" id="CP009110">
    <property type="protein sequence ID" value="AIJ24889.1"/>
    <property type="molecule type" value="Genomic_DNA"/>
</dbReference>
<dbReference type="PANTHER" id="PTHR35176:SF4">
    <property type="entry name" value="PYRIDOXAMINE 5'-PHOSPHATE OXIDASE-RELATED FMN-BINDING"/>
    <property type="match status" value="1"/>
</dbReference>
<dbReference type="RefSeq" id="WP_017983724.1">
    <property type="nucleotide sequence ID" value="NZ_AQUL01000001.1"/>
</dbReference>
<evidence type="ECO:0000313" key="3">
    <source>
        <dbReference type="EMBL" id="AIJ24889.1"/>
    </source>
</evidence>
<dbReference type="GO" id="GO:0070967">
    <property type="term" value="F:coenzyme F420 binding"/>
    <property type="evidence" value="ECO:0007669"/>
    <property type="project" value="TreeGrafter"/>
</dbReference>
<dbReference type="STRING" id="1068978.AMETH_4797"/>
<dbReference type="KEGG" id="amq:AMETH_4797"/>
<evidence type="ECO:0000259" key="2">
    <source>
        <dbReference type="Pfam" id="PF01243"/>
    </source>
</evidence>
<dbReference type="SUPFAM" id="SSF50475">
    <property type="entry name" value="FMN-binding split barrel"/>
    <property type="match status" value="1"/>
</dbReference>
<dbReference type="InterPro" id="IPR052019">
    <property type="entry name" value="F420H2_bilvrd_red/Heme_oxyg"/>
</dbReference>
<reference evidence="3 4" key="1">
    <citation type="submission" date="2014-07" db="EMBL/GenBank/DDBJ databases">
        <title>Whole Genome Sequence of the Amycolatopsis methanolica 239.</title>
        <authorList>
            <person name="Tang B."/>
        </authorList>
    </citation>
    <scope>NUCLEOTIDE SEQUENCE [LARGE SCALE GENOMIC DNA]</scope>
    <source>
        <strain evidence="3 4">239</strain>
    </source>
</reference>
<gene>
    <name evidence="3" type="ORF">AMETH_4797</name>
</gene>
<dbReference type="InterPro" id="IPR012349">
    <property type="entry name" value="Split_barrel_FMN-bd"/>
</dbReference>
<sequence>MAVPRATRPHMPGYGTLPADQGTGLLPWSWAEKRLRDSHDYWVATVWPDGRPHLMPVWAVWHDEALWFSSSRGARKVRNLLANPAVTISTDDALNPVVLEGVAKVVRDTVSVRAFLDAVNAKYRTDYGMDFLDPGVNATVRVRPRWVFGLDERDFGGSPTRWDFTPDRR</sequence>
<dbReference type="PATRIC" id="fig|1068978.7.peg.5157"/>
<dbReference type="Gene3D" id="2.30.110.10">
    <property type="entry name" value="Electron Transport, Fmn-binding Protein, Chain A"/>
    <property type="match status" value="1"/>
</dbReference>
<dbReference type="Proteomes" id="UP000062973">
    <property type="component" value="Chromosome"/>
</dbReference>
<protein>
    <submittedName>
        <fullName evidence="3">Pyridoxamine 5'-phosphate oxidase-related FMN-binding protein</fullName>
    </submittedName>
</protein>